<evidence type="ECO:0000256" key="2">
    <source>
        <dbReference type="ARBA" id="ARBA00004496"/>
    </source>
</evidence>
<dbReference type="FunFam" id="2.120.10.80:FF:000053">
    <property type="entry name" value="Kelch domain-containing protein 8B"/>
    <property type="match status" value="1"/>
</dbReference>
<keyword evidence="6" id="KW-0677">Repeat</keyword>
<dbReference type="FunCoup" id="A0A0A0MXR4">
    <property type="interactions" value="122"/>
</dbReference>
<comment type="subcellular location">
    <subcellularLocation>
        <location evidence="2">Cytoplasm</location>
    </subcellularLocation>
    <subcellularLocation>
        <location evidence="1">Midbody</location>
    </subcellularLocation>
</comment>
<dbReference type="InParanoid" id="A0A0A0MXR4"/>
<dbReference type="GO" id="GO:0045171">
    <property type="term" value="C:intercellular bridge"/>
    <property type="evidence" value="ECO:0007669"/>
    <property type="project" value="Ensembl"/>
</dbReference>
<dbReference type="Gene3D" id="2.120.10.80">
    <property type="entry name" value="Kelch-type beta propeller"/>
    <property type="match status" value="2"/>
</dbReference>
<evidence type="ECO:0000313" key="11">
    <source>
        <dbReference type="Ensembl" id="ENSPPYP00000015526"/>
    </source>
</evidence>
<name>A0A0A0MXR4_PONAB</name>
<dbReference type="Proteomes" id="UP000001595">
    <property type="component" value="Chromosome 3"/>
</dbReference>
<sequence length="466" mass="50198">MCRVKARGDFPESEGEGGEGRTWPSPAPRRSQWRSPARARLQPQPDPASAEAERWSLLIAWQHRAPAGEGKVPGLVIYLLWPWQNQDEALSCLPSEAYSLSRQHGLPLAVNTMSAGGGRAFAWQVFPPMPTCRVYGTVAHQDEHLLVLGGCGRAGLPLDTAETLDMASHTWLALAPLPTARAGAAAVVLGKQVLVVGGVDEVQSPVAAVEAFLMDEGRWERRATLPQAAMGVATVERDGMVYALGGMGPDTAPQAQVRVYEPRRDCWLSLPSMPTPCYGASTFLHGNKIYVLGGRQGKLPVTAFEAFDLEARTWTRHPSLPSRRAFAGCAMAEGSVFSLGGLQQPGPHNFYSRPHFVNTVEMFDLEHGSWTKLPRSLRMRDKRADFVVGSLGGHIVAIGGLGNQPCPLGSVESFSLARRRWEALPAMPTARCSCSSLQAGPRLFVIGGVAQGPSQAVEALCLRDGV</sequence>
<dbReference type="AlphaFoldDB" id="A0A0A0MXR4"/>
<dbReference type="GO" id="GO:0005829">
    <property type="term" value="C:cytosol"/>
    <property type="evidence" value="ECO:0007669"/>
    <property type="project" value="Ensembl"/>
</dbReference>
<evidence type="ECO:0000256" key="5">
    <source>
        <dbReference type="ARBA" id="ARBA00022618"/>
    </source>
</evidence>
<evidence type="ECO:0000256" key="1">
    <source>
        <dbReference type="ARBA" id="ARBA00004214"/>
    </source>
</evidence>
<evidence type="ECO:0000256" key="10">
    <source>
        <dbReference type="SAM" id="MobiDB-lite"/>
    </source>
</evidence>
<keyword evidence="3" id="KW-0880">Kelch repeat</keyword>
<dbReference type="SUPFAM" id="SSF117281">
    <property type="entry name" value="Kelch motif"/>
    <property type="match status" value="2"/>
</dbReference>
<evidence type="ECO:0000256" key="3">
    <source>
        <dbReference type="ARBA" id="ARBA00022441"/>
    </source>
</evidence>
<evidence type="ECO:0000256" key="7">
    <source>
        <dbReference type="ARBA" id="ARBA00023306"/>
    </source>
</evidence>
<dbReference type="GO" id="GO:1902410">
    <property type="term" value="P:mitotic cytokinetic process"/>
    <property type="evidence" value="ECO:0007669"/>
    <property type="project" value="Ensembl"/>
</dbReference>
<evidence type="ECO:0000256" key="4">
    <source>
        <dbReference type="ARBA" id="ARBA00022490"/>
    </source>
</evidence>
<dbReference type="GO" id="GO:0110070">
    <property type="term" value="C:cellularization cleavage furrow"/>
    <property type="evidence" value="ECO:0007669"/>
    <property type="project" value="Ensembl"/>
</dbReference>
<dbReference type="InterPro" id="IPR015915">
    <property type="entry name" value="Kelch-typ_b-propeller"/>
</dbReference>
<evidence type="ECO:0000256" key="9">
    <source>
        <dbReference type="ARBA" id="ARBA00045748"/>
    </source>
</evidence>
<evidence type="ECO:0000256" key="8">
    <source>
        <dbReference type="ARBA" id="ARBA00041086"/>
    </source>
</evidence>
<dbReference type="Pfam" id="PF01344">
    <property type="entry name" value="Kelch_1"/>
    <property type="match status" value="2"/>
</dbReference>
<dbReference type="InterPro" id="IPR051746">
    <property type="entry name" value="Kelch_domain_containing_8"/>
</dbReference>
<evidence type="ECO:0000256" key="6">
    <source>
        <dbReference type="ARBA" id="ARBA00022737"/>
    </source>
</evidence>
<dbReference type="InterPro" id="IPR006652">
    <property type="entry name" value="Kelch_1"/>
</dbReference>
<dbReference type="FunFam" id="2.120.10.80:FF:000066">
    <property type="entry name" value="Kelch domain-containing protein 8B"/>
    <property type="match status" value="1"/>
</dbReference>
<feature type="region of interest" description="Disordered" evidence="10">
    <location>
        <begin position="1"/>
        <end position="47"/>
    </location>
</feature>
<dbReference type="SMART" id="SM00612">
    <property type="entry name" value="Kelch"/>
    <property type="match status" value="6"/>
</dbReference>
<dbReference type="PANTHER" id="PTHR46260:SF2">
    <property type="entry name" value="KELCH DOMAIN-CONTAINING PROTEIN 8B"/>
    <property type="match status" value="1"/>
</dbReference>
<comment type="function">
    <text evidence="9">Involved in pinching off the separated nuclei at the cleavage furrow and in cytokinesis. Required for mitotic integrity and maintenance of chromosomal stability. Protects cells against mitotic errors, centrosomal amplification, micronucleus formation and aneuploidy. Plays a key role of midbody function involving abscission of the daughter cells during cytokinesis and appropriate chromosomal and nuclear segregation into the daughter cells.</text>
</comment>
<dbReference type="Pfam" id="PF24681">
    <property type="entry name" value="Kelch_KLHDC2_KLHL20_DRC7"/>
    <property type="match status" value="1"/>
</dbReference>
<keyword evidence="5" id="KW-0132">Cell division</keyword>
<dbReference type="PANTHER" id="PTHR46260">
    <property type="entry name" value="RING-TYPE DOMAIN-CONTAINING PROTEIN"/>
    <property type="match status" value="1"/>
</dbReference>
<keyword evidence="4" id="KW-0963">Cytoplasm</keyword>
<organism evidence="11 12">
    <name type="scientific">Pongo abelii</name>
    <name type="common">Sumatran orangutan</name>
    <name type="synonym">Pongo pygmaeus abelii</name>
    <dbReference type="NCBI Taxonomy" id="9601"/>
    <lineage>
        <taxon>Eukaryota</taxon>
        <taxon>Metazoa</taxon>
        <taxon>Chordata</taxon>
        <taxon>Craniata</taxon>
        <taxon>Vertebrata</taxon>
        <taxon>Euteleostomi</taxon>
        <taxon>Mammalia</taxon>
        <taxon>Eutheria</taxon>
        <taxon>Euarchontoglires</taxon>
        <taxon>Primates</taxon>
        <taxon>Haplorrhini</taxon>
        <taxon>Catarrhini</taxon>
        <taxon>Hominidae</taxon>
        <taxon>Pongo</taxon>
    </lineage>
</organism>
<evidence type="ECO:0000313" key="12">
    <source>
        <dbReference type="Proteomes" id="UP000001595"/>
    </source>
</evidence>
<dbReference type="GO" id="GO:0098813">
    <property type="term" value="P:nuclear chromosome segregation"/>
    <property type="evidence" value="ECO:0007669"/>
    <property type="project" value="Ensembl"/>
</dbReference>
<dbReference type="GO" id="GO:0140014">
    <property type="term" value="P:mitotic nuclear division"/>
    <property type="evidence" value="ECO:0007669"/>
    <property type="project" value="Ensembl"/>
</dbReference>
<feature type="compositionally biased region" description="Basic and acidic residues" evidence="10">
    <location>
        <begin position="1"/>
        <end position="10"/>
    </location>
</feature>
<accession>A0A0A0MXR4</accession>
<proteinExistence type="predicted"/>
<dbReference type="Ensembl" id="ENSPPYT00000016143">
    <property type="protein sequence ID" value="ENSPPYP00000015526"/>
    <property type="gene ID" value="ENSPPYG00000013878"/>
</dbReference>
<keyword evidence="12" id="KW-1185">Reference proteome</keyword>
<keyword evidence="7" id="KW-0131">Cell cycle</keyword>
<reference evidence="11 12" key="1">
    <citation type="submission" date="2008-02" db="EMBL/GenBank/DDBJ databases">
        <title>A 6x draft sequence assembly of the Pongo pygmaeus abelii genome.</title>
        <authorList>
            <person name="Wilson R.K."/>
            <person name="Mardis E."/>
        </authorList>
    </citation>
    <scope>NUCLEOTIDE SEQUENCE [LARGE SCALE GENOMIC DNA]</scope>
</reference>
<reference evidence="11" key="2">
    <citation type="submission" date="2014-11" db="UniProtKB">
        <authorList>
            <consortium name="Ensembl"/>
        </authorList>
    </citation>
    <scope>IDENTIFICATION</scope>
</reference>
<protein>
    <recommendedName>
        <fullName evidence="8">Kelch domain-containing protein 8B</fullName>
    </recommendedName>
</protein>
<dbReference type="GeneTree" id="ENSGT00940000160815"/>
<dbReference type="GO" id="GO:0030496">
    <property type="term" value="C:midbody"/>
    <property type="evidence" value="ECO:0007669"/>
    <property type="project" value="UniProtKB-SubCell"/>
</dbReference>